<dbReference type="Gene3D" id="3.10.20.480">
    <property type="entry name" value="Antirestriction protein ArdA, domain 1"/>
    <property type="match status" value="1"/>
</dbReference>
<dbReference type="AlphaFoldDB" id="A0A371IPK3"/>
<dbReference type="OrthoDB" id="944647at2"/>
<dbReference type="InterPro" id="IPR041895">
    <property type="entry name" value="ArdA_dom1"/>
</dbReference>
<comment type="caution">
    <text evidence="1">The sequence shown here is derived from an EMBL/GenBank/DDBJ whole genome shotgun (WGS) entry which is preliminary data.</text>
</comment>
<evidence type="ECO:0000313" key="1">
    <source>
        <dbReference type="EMBL" id="RDY22411.1"/>
    </source>
</evidence>
<dbReference type="RefSeq" id="WP_095404449.1">
    <property type="nucleotide sequence ID" value="NZ_NOJZ02000068.1"/>
</dbReference>
<dbReference type="Proteomes" id="UP000243494">
    <property type="component" value="Unassembled WGS sequence"/>
</dbReference>
<dbReference type="Pfam" id="PF07275">
    <property type="entry name" value="ArdA"/>
    <property type="match status" value="1"/>
</dbReference>
<reference evidence="1 2" key="1">
    <citation type="journal article" date="2017" name="Genome Announc.">
        <title>Draft Genome Sequence of Romboutsia maritimum sp. nov. Strain CCRI-22766(T), Isolated from Coastal Estuarine Mud.</title>
        <authorList>
            <person name="Maheux A.F."/>
            <person name="Boudreau D.K."/>
            <person name="Berube E."/>
            <person name="Boissinot M."/>
            <person name="Raymond F."/>
            <person name="Brodeur S."/>
            <person name="Corbeil J."/>
            <person name="Brightwell G."/>
            <person name="Broda D."/>
            <person name="Omar R.F."/>
            <person name="Bergeron M.G."/>
        </authorList>
    </citation>
    <scope>NUCLEOTIDE SEQUENCE [LARGE SCALE GENOMIC DNA]</scope>
    <source>
        <strain evidence="1 2">CCRI-22766</strain>
    </source>
</reference>
<sequence>MQIYIADLEAYNSGYLKGEWIELPTENEEIEEAILRQSKNGQSDFAIHDYELPFEIGEYTDPIKVNELCETIEELNLNRYLLEHLEDTYGIDFKKLDIHMIKKYLEDVYTIEGSNNNEFAQNYMYEFYEELIEDMPWELSYSIDYDTVFNKLQMTMSITKNPEKEVFYYSND</sequence>
<dbReference type="InterPro" id="IPR009899">
    <property type="entry name" value="ArdA"/>
</dbReference>
<protein>
    <submittedName>
        <fullName evidence="1">Antirestriction protein ArdA</fullName>
    </submittedName>
</protein>
<dbReference type="EMBL" id="NOJZ02000068">
    <property type="protein sequence ID" value="RDY22411.1"/>
    <property type="molecule type" value="Genomic_DNA"/>
</dbReference>
<evidence type="ECO:0000313" key="2">
    <source>
        <dbReference type="Proteomes" id="UP000243494"/>
    </source>
</evidence>
<proteinExistence type="predicted"/>
<accession>A0A371IPK3</accession>
<name>A0A371IPK3_9FIRM</name>
<organism evidence="1 2">
    <name type="scientific">Romboutsia maritimum</name>
    <dbReference type="NCBI Taxonomy" id="2020948"/>
    <lineage>
        <taxon>Bacteria</taxon>
        <taxon>Bacillati</taxon>
        <taxon>Bacillota</taxon>
        <taxon>Clostridia</taxon>
        <taxon>Peptostreptococcales</taxon>
        <taxon>Peptostreptococcaceae</taxon>
        <taxon>Romboutsia</taxon>
    </lineage>
</organism>
<keyword evidence="2" id="KW-1185">Reference proteome</keyword>
<gene>
    <name evidence="1" type="ORF">CHF27_013595</name>
</gene>